<keyword evidence="2" id="KW-0472">Membrane</keyword>
<dbReference type="KEGG" id="shun:DWB77_03896"/>
<dbReference type="RefSeq" id="WP_162952560.1">
    <property type="nucleotide sequence ID" value="NZ_CP032698.1"/>
</dbReference>
<evidence type="ECO:0000256" key="2">
    <source>
        <dbReference type="SAM" id="Phobius"/>
    </source>
</evidence>
<keyword evidence="3" id="KW-0732">Signal</keyword>
<accession>A0A387HLL4</accession>
<organism evidence="4 5">
    <name type="scientific">Streptomyces hundungensis</name>
    <dbReference type="NCBI Taxonomy" id="1077946"/>
    <lineage>
        <taxon>Bacteria</taxon>
        <taxon>Bacillati</taxon>
        <taxon>Actinomycetota</taxon>
        <taxon>Actinomycetes</taxon>
        <taxon>Kitasatosporales</taxon>
        <taxon>Streptomycetaceae</taxon>
        <taxon>Streptomyces</taxon>
    </lineage>
</organism>
<feature type="region of interest" description="Disordered" evidence="1">
    <location>
        <begin position="723"/>
        <end position="774"/>
    </location>
</feature>
<feature type="chain" id="PRO_5038334425" description="Secreted protein" evidence="3">
    <location>
        <begin position="41"/>
        <end position="774"/>
    </location>
</feature>
<evidence type="ECO:0000256" key="3">
    <source>
        <dbReference type="SAM" id="SignalP"/>
    </source>
</evidence>
<dbReference type="EMBL" id="CP032698">
    <property type="protein sequence ID" value="AYG81732.1"/>
    <property type="molecule type" value="Genomic_DNA"/>
</dbReference>
<keyword evidence="2" id="KW-1133">Transmembrane helix</keyword>
<dbReference type="Proteomes" id="UP000271554">
    <property type="component" value="Chromosome"/>
</dbReference>
<dbReference type="Gene3D" id="2.60.40.10">
    <property type="entry name" value="Immunoglobulins"/>
    <property type="match status" value="1"/>
</dbReference>
<protein>
    <recommendedName>
        <fullName evidence="6">Secreted protein</fullName>
    </recommendedName>
</protein>
<dbReference type="PROSITE" id="PS51318">
    <property type="entry name" value="TAT"/>
    <property type="match status" value="1"/>
</dbReference>
<feature type="signal peptide" evidence="3">
    <location>
        <begin position="1"/>
        <end position="40"/>
    </location>
</feature>
<evidence type="ECO:0000313" key="4">
    <source>
        <dbReference type="EMBL" id="AYG81732.1"/>
    </source>
</evidence>
<feature type="compositionally biased region" description="Low complexity" evidence="1">
    <location>
        <begin position="759"/>
        <end position="774"/>
    </location>
</feature>
<name>A0A387HLL4_9ACTN</name>
<reference evidence="4 5" key="1">
    <citation type="submission" date="2018-10" db="EMBL/GenBank/DDBJ databases">
        <title>Relationship between Morphology and Antimicrobial Activity in Streptomyces.</title>
        <authorList>
            <person name="Kang H.J."/>
            <person name="Kim S.B."/>
        </authorList>
    </citation>
    <scope>NUCLEOTIDE SEQUENCE [LARGE SCALE GENOMIC DNA]</scope>
    <source>
        <strain evidence="4 5">BH38</strain>
    </source>
</reference>
<keyword evidence="5" id="KW-1185">Reference proteome</keyword>
<keyword evidence="2" id="KW-0812">Transmembrane</keyword>
<sequence length="774" mass="80687">MAEAADSQGMTPSPARRWFRRTAALLVGAPLFAGLLSATAAPAAHAVEDAVSGQSVQVSLDSVAPTAPVKSDTLTISGTVTNKGKQAVTGAHVALRVGQKLSGRAAIDGAAARSASPSSGDGAELSDGPTVTFAKLDTGISQDFTLSVPVAKLGLDESGVYQLGVSLSGQTANQRYDQVLGIQHTFLPWQPEAVEGKKSQLTFLWPLISSAHLTAQTGSDAQQTPVFADDSLAKDIGPGGRLEQMVSLGKQLPVTWVIDPDLLATVDAMTRNYKIKVGDALVNGTGQDAAKAWLSALEAAVQGEKVVALPFADPDLASLAHHGRDVPGSLGHLQSATEVAQKTIDTILHVTPSADYSWPVEGAVDPSIVDVATSAGAHNVIARSDSLRDSALSYTPTAARPIGGGANAIVADARLSTAFQGDMSMAGGSTLATQEFLAQTLAITLEEPEKQRSIVVAPQRMPTASQAQTMAAALHALDPQRWTQPLVDLSAAAAAKPDPLATTRTPGTNAYPDSLRQQELPLDAFQDMKSTQGTLERFKVILSAPDRVVTPFGNAINREMSTSWRGNSGGAQNYRSGVQLYLDGLADQVHLIQKSTATMSGRSATLAVTVQNKLVQGVDHLVLRLQPKSPTRLLLGDDGAAIGEQPVKVDGDRSQSVKFTAIANANGPVPVIARLYTEDGTPYGEPMEFTVQVSEITPTVMLVIAGGVLLLVLAGIRMYTHRKRSMARDEPDGDDDPGQSNGSADADPGQPSDPTPDTGPESGASPGPGEKVDH</sequence>
<evidence type="ECO:0000313" key="5">
    <source>
        <dbReference type="Proteomes" id="UP000271554"/>
    </source>
</evidence>
<evidence type="ECO:0008006" key="6">
    <source>
        <dbReference type="Google" id="ProtNLM"/>
    </source>
</evidence>
<feature type="transmembrane region" description="Helical" evidence="2">
    <location>
        <begin position="696"/>
        <end position="716"/>
    </location>
</feature>
<gene>
    <name evidence="4" type="ORF">DWB77_03896</name>
</gene>
<dbReference type="InterPro" id="IPR046112">
    <property type="entry name" value="DUF6049"/>
</dbReference>
<proteinExistence type="predicted"/>
<dbReference type="GO" id="GO:0005975">
    <property type="term" value="P:carbohydrate metabolic process"/>
    <property type="evidence" value="ECO:0007669"/>
    <property type="project" value="UniProtKB-ARBA"/>
</dbReference>
<dbReference type="InterPro" id="IPR013783">
    <property type="entry name" value="Ig-like_fold"/>
</dbReference>
<dbReference type="InterPro" id="IPR006311">
    <property type="entry name" value="TAT_signal"/>
</dbReference>
<evidence type="ECO:0000256" key="1">
    <source>
        <dbReference type="SAM" id="MobiDB-lite"/>
    </source>
</evidence>
<dbReference type="Pfam" id="PF19516">
    <property type="entry name" value="DUF6049"/>
    <property type="match status" value="1"/>
</dbReference>
<dbReference type="AlphaFoldDB" id="A0A387HLL4"/>